<gene>
    <name evidence="4" type="ORF">IC612_00255</name>
</gene>
<dbReference type="PANTHER" id="PTHR32060:SF30">
    <property type="entry name" value="CARBOXY-TERMINAL PROCESSING PROTEASE CTPA"/>
    <property type="match status" value="1"/>
</dbReference>
<dbReference type="AlphaFoldDB" id="A0A931EA76"/>
<dbReference type="SMART" id="SM00245">
    <property type="entry name" value="TSPc"/>
    <property type="match status" value="1"/>
</dbReference>
<protein>
    <recommendedName>
        <fullName evidence="3">Tail specific protease domain-containing protein</fullName>
    </recommendedName>
</protein>
<dbReference type="RefSeq" id="WP_194738165.1">
    <property type="nucleotide sequence ID" value="NZ_JADKYY010000001.1"/>
</dbReference>
<dbReference type="GO" id="GO:0007165">
    <property type="term" value="P:signal transduction"/>
    <property type="evidence" value="ECO:0007669"/>
    <property type="project" value="TreeGrafter"/>
</dbReference>
<dbReference type="PANTHER" id="PTHR32060">
    <property type="entry name" value="TAIL-SPECIFIC PROTEASE"/>
    <property type="match status" value="1"/>
</dbReference>
<feature type="domain" description="Tail specific protease" evidence="3">
    <location>
        <begin position="211"/>
        <end position="486"/>
    </location>
</feature>
<dbReference type="SUPFAM" id="SSF52096">
    <property type="entry name" value="ClpP/crotonase"/>
    <property type="match status" value="1"/>
</dbReference>
<feature type="region of interest" description="Disordered" evidence="1">
    <location>
        <begin position="223"/>
        <end position="246"/>
    </location>
</feature>
<dbReference type="GO" id="GO:0006508">
    <property type="term" value="P:proteolysis"/>
    <property type="evidence" value="ECO:0007669"/>
    <property type="project" value="InterPro"/>
</dbReference>
<dbReference type="InterPro" id="IPR029045">
    <property type="entry name" value="ClpP/crotonase-like_dom_sf"/>
</dbReference>
<dbReference type="GO" id="GO:0008236">
    <property type="term" value="F:serine-type peptidase activity"/>
    <property type="evidence" value="ECO:0007669"/>
    <property type="project" value="InterPro"/>
</dbReference>
<dbReference type="Gene3D" id="3.90.226.10">
    <property type="entry name" value="2-enoyl-CoA Hydratase, Chain A, domain 1"/>
    <property type="match status" value="1"/>
</dbReference>
<feature type="region of interest" description="Disordered" evidence="1">
    <location>
        <begin position="471"/>
        <end position="491"/>
    </location>
</feature>
<keyword evidence="5" id="KW-1185">Reference proteome</keyword>
<proteinExistence type="predicted"/>
<name>A0A931EA76_9FLAO</name>
<dbReference type="InterPro" id="IPR005151">
    <property type="entry name" value="Tail-specific_protease"/>
</dbReference>
<dbReference type="GO" id="GO:0030288">
    <property type="term" value="C:outer membrane-bounded periplasmic space"/>
    <property type="evidence" value="ECO:0007669"/>
    <property type="project" value="TreeGrafter"/>
</dbReference>
<keyword evidence="2" id="KW-0732">Signal</keyword>
<dbReference type="GO" id="GO:0004175">
    <property type="term" value="F:endopeptidase activity"/>
    <property type="evidence" value="ECO:0007669"/>
    <property type="project" value="TreeGrafter"/>
</dbReference>
<feature type="compositionally biased region" description="Basic and acidic residues" evidence="1">
    <location>
        <begin position="226"/>
        <end position="245"/>
    </location>
</feature>
<feature type="signal peptide" evidence="2">
    <location>
        <begin position="1"/>
        <end position="21"/>
    </location>
</feature>
<sequence length="514" mass="59292">MKKRLSLVLLTAMLSCTSVQKHNSRLDTPLEPFQLHQDVEYALEQLEKLHPELYGYTPKETFYFKKDSLIETLNRPLTPREFYFRLAPLITEVRQGHLQLQPAQRRSTIKESKALKNKKGLLSEFSYQVKDGRIYIKAVKDPSLAHYNQSELTQIEGKSASELLQSYSRLVSRDGYNTTFLPYALARRWPVYYTAEHSLNDSLQLTLKRNDSLQQLTLVRAPKTPQDLKEDQQEKKKKAAEKTRDYNPLTKSYNRTLEYLDADRKVALLKIRSFSYRGARSFYKSSFQELKDNRTEHLILDLRNNLGGSLAEIHDLYSYVSLEQRFKLIEPIELNSRSSLLHSSYQRLFPKVLRPVMWTFYIPYRLGSYLLVRKHQDRYVFSSTYWTYPKKPKKTAYTKSLYVLVNGSSFSAASTLASKLQSAGRAEILGEETGGAANWAVAGQYAVKQLPHSRLLLPIGLMKVTSYTHGKEHRKGHGVDPDLNLPTDSLLPGTSRDAAVDRILKRISRPKTQR</sequence>
<accession>A0A931EA76</accession>
<evidence type="ECO:0000256" key="2">
    <source>
        <dbReference type="SAM" id="SignalP"/>
    </source>
</evidence>
<evidence type="ECO:0000259" key="3">
    <source>
        <dbReference type="SMART" id="SM00245"/>
    </source>
</evidence>
<dbReference type="Proteomes" id="UP000694480">
    <property type="component" value="Unassembled WGS sequence"/>
</dbReference>
<evidence type="ECO:0000313" key="4">
    <source>
        <dbReference type="EMBL" id="MBF5026229.1"/>
    </source>
</evidence>
<reference evidence="4" key="1">
    <citation type="submission" date="2020-11" db="EMBL/GenBank/DDBJ databases">
        <title>Genome seq and assembly of Planobacterium sp.</title>
        <authorList>
            <person name="Chhetri G."/>
        </authorList>
    </citation>
    <scope>NUCLEOTIDE SEQUENCE</scope>
    <source>
        <strain evidence="4">GCR5</strain>
    </source>
</reference>
<dbReference type="Pfam" id="PF03572">
    <property type="entry name" value="Peptidase_S41"/>
    <property type="match status" value="1"/>
</dbReference>
<evidence type="ECO:0000313" key="5">
    <source>
        <dbReference type="Proteomes" id="UP000694480"/>
    </source>
</evidence>
<comment type="caution">
    <text evidence="4">The sequence shown here is derived from an EMBL/GenBank/DDBJ whole genome shotgun (WGS) entry which is preliminary data.</text>
</comment>
<feature type="chain" id="PRO_5038127080" description="Tail specific protease domain-containing protein" evidence="2">
    <location>
        <begin position="22"/>
        <end position="514"/>
    </location>
</feature>
<organism evidence="4 5">
    <name type="scientific">Planobacterium oryzisoli</name>
    <dbReference type="NCBI Taxonomy" id="2771435"/>
    <lineage>
        <taxon>Bacteria</taxon>
        <taxon>Pseudomonadati</taxon>
        <taxon>Bacteroidota</taxon>
        <taxon>Flavobacteriia</taxon>
        <taxon>Flavobacteriales</taxon>
        <taxon>Weeksellaceae</taxon>
        <taxon>Chryseobacterium group</taxon>
        <taxon>Chryseobacterium</taxon>
    </lineage>
</organism>
<evidence type="ECO:0000256" key="1">
    <source>
        <dbReference type="SAM" id="MobiDB-lite"/>
    </source>
</evidence>
<dbReference type="EMBL" id="JADKYY010000001">
    <property type="protein sequence ID" value="MBF5026229.1"/>
    <property type="molecule type" value="Genomic_DNA"/>
</dbReference>
<dbReference type="PROSITE" id="PS51257">
    <property type="entry name" value="PROKAR_LIPOPROTEIN"/>
    <property type="match status" value="1"/>
</dbReference>